<name>X1HGW5_9ZZZZ</name>
<organism evidence="1">
    <name type="scientific">marine sediment metagenome</name>
    <dbReference type="NCBI Taxonomy" id="412755"/>
    <lineage>
        <taxon>unclassified sequences</taxon>
        <taxon>metagenomes</taxon>
        <taxon>ecological metagenomes</taxon>
    </lineage>
</organism>
<dbReference type="EMBL" id="BARU01008725">
    <property type="protein sequence ID" value="GAH44518.1"/>
    <property type="molecule type" value="Genomic_DNA"/>
</dbReference>
<sequence length="33" mass="3763">QYCRQNDNKANIILRIQAANPKFVLATKDLSES</sequence>
<comment type="caution">
    <text evidence="1">The sequence shown here is derived from an EMBL/GenBank/DDBJ whole genome shotgun (WGS) entry which is preliminary data.</text>
</comment>
<proteinExistence type="predicted"/>
<evidence type="ECO:0000313" key="1">
    <source>
        <dbReference type="EMBL" id="GAH44518.1"/>
    </source>
</evidence>
<accession>X1HGW5</accession>
<reference evidence="1" key="1">
    <citation type="journal article" date="2014" name="Front. Microbiol.">
        <title>High frequency of phylogenetically diverse reductive dehalogenase-homologous genes in deep subseafloor sedimentary metagenomes.</title>
        <authorList>
            <person name="Kawai M."/>
            <person name="Futagami T."/>
            <person name="Toyoda A."/>
            <person name="Takaki Y."/>
            <person name="Nishi S."/>
            <person name="Hori S."/>
            <person name="Arai W."/>
            <person name="Tsubouchi T."/>
            <person name="Morono Y."/>
            <person name="Uchiyama I."/>
            <person name="Ito T."/>
            <person name="Fujiyama A."/>
            <person name="Inagaki F."/>
            <person name="Takami H."/>
        </authorList>
    </citation>
    <scope>NUCLEOTIDE SEQUENCE</scope>
    <source>
        <strain evidence="1">Expedition CK06-06</strain>
    </source>
</reference>
<dbReference type="AlphaFoldDB" id="X1HGW5"/>
<gene>
    <name evidence="1" type="ORF">S03H2_16981</name>
</gene>
<protein>
    <submittedName>
        <fullName evidence="1">Uncharacterized protein</fullName>
    </submittedName>
</protein>
<feature type="non-terminal residue" evidence="1">
    <location>
        <position position="1"/>
    </location>
</feature>